<dbReference type="Pfam" id="PF01855">
    <property type="entry name" value="POR_N"/>
    <property type="match status" value="1"/>
</dbReference>
<keyword evidence="1" id="KW-0560">Oxidoreductase</keyword>
<sequence>MTSTSSPGFSLQQEGISYMAGAEIPAVVVNVMRGGPGLGTIGGAQGDYFQATKGGGHGDYHLITLAPASVQEMMDLTMLAFELADKYRNPVVMLPDGFLGQAIEPVTMREPVTEVPERPWAITGAVGRPKNIINSFAMDPVNYRPRVELLRQKLENIRQNEVRFESINLDDAEL</sequence>
<feature type="domain" description="Pyruvate flavodoxin/ferredoxin oxidoreductase pyrimidine binding" evidence="2">
    <location>
        <begin position="1"/>
        <end position="112"/>
    </location>
</feature>
<dbReference type="InterPro" id="IPR029061">
    <property type="entry name" value="THDP-binding"/>
</dbReference>
<dbReference type="PANTHER" id="PTHR43088">
    <property type="entry name" value="SUBUNIT OF PYRUVATE:FLAVODOXIN OXIDOREDUCTASE-RELATED"/>
    <property type="match status" value="1"/>
</dbReference>
<name>X0TTZ3_9ZZZZ</name>
<protein>
    <recommendedName>
        <fullName evidence="2">Pyruvate flavodoxin/ferredoxin oxidoreductase pyrimidine binding domain-containing protein</fullName>
    </recommendedName>
</protein>
<dbReference type="Gene3D" id="3.40.50.970">
    <property type="match status" value="1"/>
</dbReference>
<evidence type="ECO:0000256" key="1">
    <source>
        <dbReference type="ARBA" id="ARBA00023002"/>
    </source>
</evidence>
<organism evidence="3">
    <name type="scientific">marine sediment metagenome</name>
    <dbReference type="NCBI Taxonomy" id="412755"/>
    <lineage>
        <taxon>unclassified sequences</taxon>
        <taxon>metagenomes</taxon>
        <taxon>ecological metagenomes</taxon>
    </lineage>
</organism>
<dbReference type="PANTHER" id="PTHR43088:SF1">
    <property type="entry name" value="SUBUNIT OF PYRUVATE:FLAVODOXIN OXIDOREDUCTASE"/>
    <property type="match status" value="1"/>
</dbReference>
<dbReference type="CDD" id="cd07034">
    <property type="entry name" value="TPP_PYR_PFOR_IOR-alpha_like"/>
    <property type="match status" value="1"/>
</dbReference>
<dbReference type="InterPro" id="IPR002880">
    <property type="entry name" value="Pyrv_Fd/Flavodoxin_OxRdtase_N"/>
</dbReference>
<dbReference type="AlphaFoldDB" id="X0TTZ3"/>
<dbReference type="GO" id="GO:0016491">
    <property type="term" value="F:oxidoreductase activity"/>
    <property type="evidence" value="ECO:0007669"/>
    <property type="project" value="UniProtKB-KW"/>
</dbReference>
<reference evidence="3" key="1">
    <citation type="journal article" date="2014" name="Front. Microbiol.">
        <title>High frequency of phylogenetically diverse reductive dehalogenase-homologous genes in deep subseafloor sedimentary metagenomes.</title>
        <authorList>
            <person name="Kawai M."/>
            <person name="Futagami T."/>
            <person name="Toyoda A."/>
            <person name="Takaki Y."/>
            <person name="Nishi S."/>
            <person name="Hori S."/>
            <person name="Arai W."/>
            <person name="Tsubouchi T."/>
            <person name="Morono Y."/>
            <person name="Uchiyama I."/>
            <person name="Ito T."/>
            <person name="Fujiyama A."/>
            <person name="Inagaki F."/>
            <person name="Takami H."/>
        </authorList>
    </citation>
    <scope>NUCLEOTIDE SEQUENCE</scope>
    <source>
        <strain evidence="3">Expedition CK06-06</strain>
    </source>
</reference>
<dbReference type="SUPFAM" id="SSF52518">
    <property type="entry name" value="Thiamin diphosphate-binding fold (THDP-binding)"/>
    <property type="match status" value="1"/>
</dbReference>
<proteinExistence type="predicted"/>
<evidence type="ECO:0000259" key="2">
    <source>
        <dbReference type="Pfam" id="PF01855"/>
    </source>
</evidence>
<dbReference type="InterPro" id="IPR052368">
    <property type="entry name" value="2-oxoacid_oxidoreductase"/>
</dbReference>
<gene>
    <name evidence="3" type="ORF">S01H1_22763</name>
</gene>
<accession>X0TTZ3</accession>
<dbReference type="EMBL" id="BARS01012926">
    <property type="protein sequence ID" value="GAF91642.1"/>
    <property type="molecule type" value="Genomic_DNA"/>
</dbReference>
<evidence type="ECO:0000313" key="3">
    <source>
        <dbReference type="EMBL" id="GAF91642.1"/>
    </source>
</evidence>
<comment type="caution">
    <text evidence="3">The sequence shown here is derived from an EMBL/GenBank/DDBJ whole genome shotgun (WGS) entry which is preliminary data.</text>
</comment>
<feature type="non-terminal residue" evidence="3">
    <location>
        <position position="174"/>
    </location>
</feature>